<evidence type="ECO:0000313" key="8">
    <source>
        <dbReference type="EMBL" id="GLU50017.1"/>
    </source>
</evidence>
<dbReference type="RefSeq" id="WP_285761562.1">
    <property type="nucleotide sequence ID" value="NZ_BSQG01000011.1"/>
</dbReference>
<feature type="domain" description="ABC-2 type transporter transmembrane" evidence="7">
    <location>
        <begin position="22"/>
        <end position="383"/>
    </location>
</feature>
<dbReference type="GO" id="GO:0005886">
    <property type="term" value="C:plasma membrane"/>
    <property type="evidence" value="ECO:0007669"/>
    <property type="project" value="UniProtKB-SubCell"/>
</dbReference>
<name>A0A9W6PAK9_9ACTN</name>
<feature type="transmembrane region" description="Helical" evidence="6">
    <location>
        <begin position="362"/>
        <end position="384"/>
    </location>
</feature>
<feature type="transmembrane region" description="Helical" evidence="6">
    <location>
        <begin position="279"/>
        <end position="303"/>
    </location>
</feature>
<feature type="transmembrane region" description="Helical" evidence="6">
    <location>
        <begin position="244"/>
        <end position="273"/>
    </location>
</feature>
<dbReference type="Pfam" id="PF12698">
    <property type="entry name" value="ABC2_membrane_3"/>
    <property type="match status" value="1"/>
</dbReference>
<gene>
    <name evidence="8" type="ORF">Nans01_43680</name>
</gene>
<evidence type="ECO:0000256" key="5">
    <source>
        <dbReference type="ARBA" id="ARBA00023136"/>
    </source>
</evidence>
<dbReference type="Proteomes" id="UP001165092">
    <property type="component" value="Unassembled WGS sequence"/>
</dbReference>
<keyword evidence="3 6" id="KW-0812">Transmembrane</keyword>
<dbReference type="InterPro" id="IPR051449">
    <property type="entry name" value="ABC-2_transporter_component"/>
</dbReference>
<proteinExistence type="predicted"/>
<dbReference type="EMBL" id="BSQG01000011">
    <property type="protein sequence ID" value="GLU50017.1"/>
    <property type="molecule type" value="Genomic_DNA"/>
</dbReference>
<dbReference type="PANTHER" id="PTHR30294">
    <property type="entry name" value="MEMBRANE COMPONENT OF ABC TRANSPORTER YHHJ-RELATED"/>
    <property type="match status" value="1"/>
</dbReference>
<reference evidence="8" key="1">
    <citation type="submission" date="2023-02" db="EMBL/GenBank/DDBJ databases">
        <title>Nocardiopsis ansamitocini NBRC 112285.</title>
        <authorList>
            <person name="Ichikawa N."/>
            <person name="Sato H."/>
            <person name="Tonouchi N."/>
        </authorList>
    </citation>
    <scope>NUCLEOTIDE SEQUENCE</scope>
    <source>
        <strain evidence="8">NBRC 112285</strain>
    </source>
</reference>
<evidence type="ECO:0000256" key="6">
    <source>
        <dbReference type="SAM" id="Phobius"/>
    </source>
</evidence>
<feature type="transmembrane region" description="Helical" evidence="6">
    <location>
        <begin position="21"/>
        <end position="40"/>
    </location>
</feature>
<feature type="transmembrane region" description="Helical" evidence="6">
    <location>
        <begin position="201"/>
        <end position="223"/>
    </location>
</feature>
<keyword evidence="2" id="KW-1003">Cell membrane</keyword>
<keyword evidence="5 6" id="KW-0472">Membrane</keyword>
<dbReference type="AlphaFoldDB" id="A0A9W6PAK9"/>
<accession>A0A9W6PAK9</accession>
<sequence length="392" mass="39876">MSAILTILIKDLRQRSRDGTLLLFALALPLGLAFMLNALLGGSSGSGEGGFTAEYTVVDEDGGDVATAFTEGVLGPLEDDGLLTVTTAATEDDGIESVESGDADAAFIIPSGFSDSLADGESVELTVIGSANAPEAVQVAREIGRAFAGEHRRIQLAVTIAAEGSDTDGAELAQRAGETAAPVTVEEDASAQRRELDTVTYYSAGTAFFFLFFAAMFSVNSIFEERGNGTLARLLAAPISRPGVLAAKLSSAVLVGIASMAILVIASSLLFGADWGAPLGVAALSVSGVLAAVGITAGVAGFAGNSEQALNWLSVIAMLLGVLGGALFPITQLGALSTLSYFTPHRWFLDGLANLSADGSVATVLTPVLVLLGMAAVGGGAALFRMGRMLHS</sequence>
<evidence type="ECO:0000313" key="9">
    <source>
        <dbReference type="Proteomes" id="UP001165092"/>
    </source>
</evidence>
<dbReference type="GO" id="GO:0140359">
    <property type="term" value="F:ABC-type transporter activity"/>
    <property type="evidence" value="ECO:0007669"/>
    <property type="project" value="InterPro"/>
</dbReference>
<keyword evidence="9" id="KW-1185">Reference proteome</keyword>
<dbReference type="Gene3D" id="3.40.1710.10">
    <property type="entry name" value="abc type-2 transporter like domain"/>
    <property type="match status" value="1"/>
</dbReference>
<evidence type="ECO:0000256" key="1">
    <source>
        <dbReference type="ARBA" id="ARBA00004651"/>
    </source>
</evidence>
<evidence type="ECO:0000259" key="7">
    <source>
        <dbReference type="Pfam" id="PF12698"/>
    </source>
</evidence>
<dbReference type="InterPro" id="IPR013525">
    <property type="entry name" value="ABC2_TM"/>
</dbReference>
<evidence type="ECO:0000256" key="4">
    <source>
        <dbReference type="ARBA" id="ARBA00022989"/>
    </source>
</evidence>
<comment type="caution">
    <text evidence="8">The sequence shown here is derived from an EMBL/GenBank/DDBJ whole genome shotgun (WGS) entry which is preliminary data.</text>
</comment>
<dbReference type="PANTHER" id="PTHR30294:SF29">
    <property type="entry name" value="MULTIDRUG ABC TRANSPORTER PERMEASE YBHS-RELATED"/>
    <property type="match status" value="1"/>
</dbReference>
<keyword evidence="4 6" id="KW-1133">Transmembrane helix</keyword>
<evidence type="ECO:0000256" key="3">
    <source>
        <dbReference type="ARBA" id="ARBA00022692"/>
    </source>
</evidence>
<organism evidence="8 9">
    <name type="scientific">Nocardiopsis ansamitocini</name>
    <dbReference type="NCBI Taxonomy" id="1670832"/>
    <lineage>
        <taxon>Bacteria</taxon>
        <taxon>Bacillati</taxon>
        <taxon>Actinomycetota</taxon>
        <taxon>Actinomycetes</taxon>
        <taxon>Streptosporangiales</taxon>
        <taxon>Nocardiopsidaceae</taxon>
        <taxon>Nocardiopsis</taxon>
    </lineage>
</organism>
<feature type="transmembrane region" description="Helical" evidence="6">
    <location>
        <begin position="315"/>
        <end position="342"/>
    </location>
</feature>
<evidence type="ECO:0000256" key="2">
    <source>
        <dbReference type="ARBA" id="ARBA00022475"/>
    </source>
</evidence>
<protein>
    <recommendedName>
        <fullName evidence="7">ABC-2 type transporter transmembrane domain-containing protein</fullName>
    </recommendedName>
</protein>
<comment type="subcellular location">
    <subcellularLocation>
        <location evidence="1">Cell membrane</location>
        <topology evidence="1">Multi-pass membrane protein</topology>
    </subcellularLocation>
</comment>